<keyword evidence="3" id="KW-1185">Reference proteome</keyword>
<dbReference type="Proteomes" id="UP001620626">
    <property type="component" value="Unassembled WGS sequence"/>
</dbReference>
<evidence type="ECO:0008006" key="4">
    <source>
        <dbReference type="Google" id="ProtNLM"/>
    </source>
</evidence>
<protein>
    <recommendedName>
        <fullName evidence="4">Secreted protein</fullName>
    </recommendedName>
</protein>
<feature type="chain" id="PRO_5044760034" description="Secreted protein" evidence="1">
    <location>
        <begin position="31"/>
        <end position="138"/>
    </location>
</feature>
<evidence type="ECO:0000313" key="3">
    <source>
        <dbReference type="Proteomes" id="UP001620626"/>
    </source>
</evidence>
<evidence type="ECO:0000256" key="1">
    <source>
        <dbReference type="SAM" id="SignalP"/>
    </source>
</evidence>
<comment type="caution">
    <text evidence="2">The sequence shown here is derived from an EMBL/GenBank/DDBJ whole genome shotgun (WGS) entry which is preliminary data.</text>
</comment>
<accession>A0ABD2KJ07</accession>
<dbReference type="EMBL" id="JBICBT010000756">
    <property type="protein sequence ID" value="KAL3102429.1"/>
    <property type="molecule type" value="Genomic_DNA"/>
</dbReference>
<feature type="signal peptide" evidence="1">
    <location>
        <begin position="1"/>
        <end position="30"/>
    </location>
</feature>
<organism evidence="2 3">
    <name type="scientific">Heterodera trifolii</name>
    <dbReference type="NCBI Taxonomy" id="157864"/>
    <lineage>
        <taxon>Eukaryota</taxon>
        <taxon>Metazoa</taxon>
        <taxon>Ecdysozoa</taxon>
        <taxon>Nematoda</taxon>
        <taxon>Chromadorea</taxon>
        <taxon>Rhabditida</taxon>
        <taxon>Tylenchina</taxon>
        <taxon>Tylenchomorpha</taxon>
        <taxon>Tylenchoidea</taxon>
        <taxon>Heteroderidae</taxon>
        <taxon>Heteroderinae</taxon>
        <taxon>Heterodera</taxon>
    </lineage>
</organism>
<reference evidence="2 3" key="1">
    <citation type="submission" date="2024-10" db="EMBL/GenBank/DDBJ databases">
        <authorList>
            <person name="Kim D."/>
        </authorList>
    </citation>
    <scope>NUCLEOTIDE SEQUENCE [LARGE SCALE GENOMIC DNA]</scope>
    <source>
        <strain evidence="2">BH-2024</strain>
    </source>
</reference>
<dbReference type="AlphaFoldDB" id="A0ABD2KJ07"/>
<keyword evidence="1" id="KW-0732">Signal</keyword>
<gene>
    <name evidence="2" type="ORF">niasHT_025611</name>
</gene>
<sequence length="138" mass="15118">MAEFGSFILSTHNRAHLLLLVCASMVGREGQPKDISRAGQSLPRHLSHLRLAKCSACRRLRAGSSTESCLIPRMQAKQAWSTGMKQPTVFFIAIGPLGPQPTASLRADELCQTRKVNDGIGTEQLLPFEATIPLQKHQ</sequence>
<proteinExistence type="predicted"/>
<evidence type="ECO:0000313" key="2">
    <source>
        <dbReference type="EMBL" id="KAL3102429.1"/>
    </source>
</evidence>
<name>A0ABD2KJ07_9BILA</name>